<dbReference type="InParanoid" id="A0A369JB48"/>
<feature type="compositionally biased region" description="Acidic residues" evidence="1">
    <location>
        <begin position="46"/>
        <end position="71"/>
    </location>
</feature>
<reference evidence="2" key="1">
    <citation type="submission" date="2018-04" db="EMBL/GenBank/DDBJ databases">
        <title>Whole genome sequencing of Hypsizygus marmoreus.</title>
        <authorList>
            <person name="Choi I.-G."/>
            <person name="Min B."/>
            <person name="Kim J.-G."/>
            <person name="Kim S."/>
            <person name="Oh Y.-L."/>
            <person name="Kong W.-S."/>
            <person name="Park H."/>
            <person name="Jeong J."/>
            <person name="Song E.-S."/>
        </authorList>
    </citation>
    <scope>NUCLEOTIDE SEQUENCE [LARGE SCALE GENOMIC DNA]</scope>
    <source>
        <strain evidence="2">51987-8</strain>
    </source>
</reference>
<keyword evidence="3" id="KW-1185">Reference proteome</keyword>
<feature type="region of interest" description="Disordered" evidence="1">
    <location>
        <begin position="38"/>
        <end position="86"/>
    </location>
</feature>
<protein>
    <submittedName>
        <fullName evidence="2">Uncharacterized protein</fullName>
    </submittedName>
</protein>
<evidence type="ECO:0000313" key="3">
    <source>
        <dbReference type="Proteomes" id="UP000076154"/>
    </source>
</evidence>
<evidence type="ECO:0000256" key="1">
    <source>
        <dbReference type="SAM" id="MobiDB-lite"/>
    </source>
</evidence>
<sequence>MFSDDDTRKPITLRAGMLMNERGQRRLWLVAILCRERHRSKSREAEAEEEDTAGIEGSDQEETCLQEEEPKENEPVKGTDPAKGAL</sequence>
<gene>
    <name evidence="2" type="ORF">Hypma_002493</name>
</gene>
<dbReference type="AlphaFoldDB" id="A0A369JB48"/>
<proteinExistence type="predicted"/>
<comment type="caution">
    <text evidence="2">The sequence shown here is derived from an EMBL/GenBank/DDBJ whole genome shotgun (WGS) entry which is preliminary data.</text>
</comment>
<name>A0A369JB48_HYPMA</name>
<organism evidence="2 3">
    <name type="scientific">Hypsizygus marmoreus</name>
    <name type="common">White beech mushroom</name>
    <name type="synonym">Agaricus marmoreus</name>
    <dbReference type="NCBI Taxonomy" id="39966"/>
    <lineage>
        <taxon>Eukaryota</taxon>
        <taxon>Fungi</taxon>
        <taxon>Dikarya</taxon>
        <taxon>Basidiomycota</taxon>
        <taxon>Agaricomycotina</taxon>
        <taxon>Agaricomycetes</taxon>
        <taxon>Agaricomycetidae</taxon>
        <taxon>Agaricales</taxon>
        <taxon>Tricholomatineae</taxon>
        <taxon>Lyophyllaceae</taxon>
        <taxon>Hypsizygus</taxon>
    </lineage>
</organism>
<evidence type="ECO:0000313" key="2">
    <source>
        <dbReference type="EMBL" id="RDB16664.1"/>
    </source>
</evidence>
<accession>A0A369JB48</accession>
<dbReference type="Proteomes" id="UP000076154">
    <property type="component" value="Unassembled WGS sequence"/>
</dbReference>
<dbReference type="EMBL" id="LUEZ02000122">
    <property type="protein sequence ID" value="RDB16664.1"/>
    <property type="molecule type" value="Genomic_DNA"/>
</dbReference>